<dbReference type="Pfam" id="PF00155">
    <property type="entry name" value="Aminotran_1_2"/>
    <property type="match status" value="1"/>
</dbReference>
<dbReference type="AlphaFoldDB" id="A0A172YJD7"/>
<dbReference type="InterPro" id="IPR015424">
    <property type="entry name" value="PyrdxlP-dep_Trfase"/>
</dbReference>
<evidence type="ECO:0000259" key="6">
    <source>
        <dbReference type="Pfam" id="PF00155"/>
    </source>
</evidence>
<evidence type="ECO:0000256" key="5">
    <source>
        <dbReference type="SAM" id="SignalP"/>
    </source>
</evidence>
<dbReference type="CDD" id="cd00609">
    <property type="entry name" value="AAT_like"/>
    <property type="match status" value="1"/>
</dbReference>
<proteinExistence type="inferred from homology"/>
<feature type="chain" id="PRO_5008004761" description="Aminotransferase class I/classII large domain-containing protein" evidence="5">
    <location>
        <begin position="37"/>
        <end position="401"/>
    </location>
</feature>
<keyword evidence="5" id="KW-0732">Signal</keyword>
<organism evidence="7 8">
    <name type="scientific">Halotalea alkalilenta</name>
    <dbReference type="NCBI Taxonomy" id="376489"/>
    <lineage>
        <taxon>Bacteria</taxon>
        <taxon>Pseudomonadati</taxon>
        <taxon>Pseudomonadota</taxon>
        <taxon>Gammaproteobacteria</taxon>
        <taxon>Oceanospirillales</taxon>
        <taxon>Halomonadaceae</taxon>
        <taxon>Halotalea</taxon>
    </lineage>
</organism>
<dbReference type="PROSITE" id="PS51318">
    <property type="entry name" value="TAT"/>
    <property type="match status" value="1"/>
</dbReference>
<dbReference type="Proteomes" id="UP000077875">
    <property type="component" value="Chromosome"/>
</dbReference>
<protein>
    <recommendedName>
        <fullName evidence="6">Aminotransferase class I/classII large domain-containing protein</fullName>
    </recommendedName>
</protein>
<dbReference type="GO" id="GO:0008483">
    <property type="term" value="F:transaminase activity"/>
    <property type="evidence" value="ECO:0007669"/>
    <property type="project" value="UniProtKB-KW"/>
</dbReference>
<dbReference type="PANTHER" id="PTHR43643">
    <property type="entry name" value="HISTIDINOL-PHOSPHATE AMINOTRANSFERASE 2"/>
    <property type="match status" value="1"/>
</dbReference>
<dbReference type="InterPro" id="IPR004839">
    <property type="entry name" value="Aminotransferase_I/II_large"/>
</dbReference>
<dbReference type="Gene3D" id="3.40.640.10">
    <property type="entry name" value="Type I PLP-dependent aspartate aminotransferase-like (Major domain)"/>
    <property type="match status" value="1"/>
</dbReference>
<dbReference type="InterPro" id="IPR006311">
    <property type="entry name" value="TAT_signal"/>
</dbReference>
<evidence type="ECO:0000313" key="8">
    <source>
        <dbReference type="Proteomes" id="UP000077875"/>
    </source>
</evidence>
<comment type="similarity">
    <text evidence="1">Belongs to the class-II pyridoxal-phosphate-dependent aminotransferase family. Histidinol-phosphate aminotransferase subfamily.</text>
</comment>
<dbReference type="EMBL" id="CP015243">
    <property type="protein sequence ID" value="ANF59333.1"/>
    <property type="molecule type" value="Genomic_DNA"/>
</dbReference>
<feature type="domain" description="Aminotransferase class I/classII large" evidence="6">
    <location>
        <begin position="60"/>
        <end position="369"/>
    </location>
</feature>
<keyword evidence="2" id="KW-0032">Aminotransferase</keyword>
<accession>A0A172YJD7</accession>
<dbReference type="NCBIfam" id="NF006580">
    <property type="entry name" value="PRK09105.1"/>
    <property type="match status" value="1"/>
</dbReference>
<evidence type="ECO:0000256" key="4">
    <source>
        <dbReference type="ARBA" id="ARBA00022898"/>
    </source>
</evidence>
<keyword evidence="4" id="KW-0663">Pyridoxal phosphate</keyword>
<keyword evidence="3" id="KW-0808">Transferase</keyword>
<dbReference type="Gene3D" id="3.90.1150.10">
    <property type="entry name" value="Aspartate Aminotransferase, domain 1"/>
    <property type="match status" value="1"/>
</dbReference>
<evidence type="ECO:0000256" key="3">
    <source>
        <dbReference type="ARBA" id="ARBA00022679"/>
    </source>
</evidence>
<dbReference type="InterPro" id="IPR015421">
    <property type="entry name" value="PyrdxlP-dep_Trfase_major"/>
</dbReference>
<dbReference type="InterPro" id="IPR050106">
    <property type="entry name" value="HistidinolP_aminotransfase"/>
</dbReference>
<sequence>MTDTGSRRHFLRSSLGASALAVAGSALPLLGGCASAQPTSSILAPAPGARFARKGTFINYNEYPLGPCESAREALVEIIGHTGFYRFDLIQHFHDSLAAHLGVDAEQVILYPGSGWALELAPRVFTSAERSLVVADPSYEACEQVAKRMGTPVHRVPLLANGAHDLTAMCAFPDAGLIYVCNPNNPTGTITPREAIVSALANKPAGAILLVDEAYIHFSEEQSVIDLVASHPDLIVLHTFAKLYGMAGLRCGFAVGQGEALAKLREMGSDAISVTAAVAAQASIEDEMIVAERRAYNSGVRNDVIRWLQARGIECTVSHTNCFMMDVGRPGKDVAAAMASHGVHVGRSWPSWPNWVRVSVGTREDMEAFKTAFAAVQEQGPLAAAVACAPELRLCTAAALA</sequence>
<dbReference type="InterPro" id="IPR015422">
    <property type="entry name" value="PyrdxlP-dep_Trfase_small"/>
</dbReference>
<dbReference type="RefSeq" id="WP_064124163.1">
    <property type="nucleotide sequence ID" value="NZ_CP015243.1"/>
</dbReference>
<dbReference type="GO" id="GO:0030170">
    <property type="term" value="F:pyridoxal phosphate binding"/>
    <property type="evidence" value="ECO:0007669"/>
    <property type="project" value="InterPro"/>
</dbReference>
<evidence type="ECO:0000256" key="2">
    <source>
        <dbReference type="ARBA" id="ARBA00022576"/>
    </source>
</evidence>
<dbReference type="PANTHER" id="PTHR43643:SF3">
    <property type="entry name" value="HISTIDINOL-PHOSPHATE AMINOTRANSFERASE"/>
    <property type="match status" value="1"/>
</dbReference>
<keyword evidence="8" id="KW-1185">Reference proteome</keyword>
<dbReference type="STRING" id="376489.A5892_19270"/>
<dbReference type="KEGG" id="haa:A5892_19270"/>
<evidence type="ECO:0000313" key="7">
    <source>
        <dbReference type="EMBL" id="ANF59333.1"/>
    </source>
</evidence>
<dbReference type="PROSITE" id="PS51257">
    <property type="entry name" value="PROKAR_LIPOPROTEIN"/>
    <property type="match status" value="1"/>
</dbReference>
<evidence type="ECO:0000256" key="1">
    <source>
        <dbReference type="ARBA" id="ARBA00007970"/>
    </source>
</evidence>
<reference evidence="7 8" key="1">
    <citation type="submission" date="2016-04" db="EMBL/GenBank/DDBJ databases">
        <title>Complete Genome Sequence of Halotalea alkalilenta IHB B 13600.</title>
        <authorList>
            <person name="Swarnkar M.K."/>
            <person name="Sharma A."/>
            <person name="Kaushal K."/>
            <person name="Soni R."/>
            <person name="Rana S."/>
            <person name="Singh A.K."/>
            <person name="Gulati A."/>
        </authorList>
    </citation>
    <scope>NUCLEOTIDE SEQUENCE [LARGE SCALE GENOMIC DNA]</scope>
    <source>
        <strain evidence="7 8">IHB B 13600</strain>
    </source>
</reference>
<feature type="signal peptide" evidence="5">
    <location>
        <begin position="1"/>
        <end position="36"/>
    </location>
</feature>
<gene>
    <name evidence="7" type="ORF">A5892_19270</name>
</gene>
<dbReference type="SUPFAM" id="SSF53383">
    <property type="entry name" value="PLP-dependent transferases"/>
    <property type="match status" value="1"/>
</dbReference>
<name>A0A172YJD7_9GAMM</name>